<reference evidence="3" key="1">
    <citation type="submission" date="2022-11" db="UniProtKB">
        <authorList>
            <consortium name="WormBaseParasite"/>
        </authorList>
    </citation>
    <scope>IDENTIFICATION</scope>
</reference>
<name>A0A915HHN9_ROMCU</name>
<organism evidence="2 3">
    <name type="scientific">Romanomermis culicivorax</name>
    <name type="common">Nematode worm</name>
    <dbReference type="NCBI Taxonomy" id="13658"/>
    <lineage>
        <taxon>Eukaryota</taxon>
        <taxon>Metazoa</taxon>
        <taxon>Ecdysozoa</taxon>
        <taxon>Nematoda</taxon>
        <taxon>Enoplea</taxon>
        <taxon>Dorylaimia</taxon>
        <taxon>Mermithida</taxon>
        <taxon>Mermithoidea</taxon>
        <taxon>Mermithidae</taxon>
        <taxon>Romanomermis</taxon>
    </lineage>
</organism>
<feature type="region of interest" description="Disordered" evidence="1">
    <location>
        <begin position="35"/>
        <end position="91"/>
    </location>
</feature>
<dbReference type="WBParaSite" id="nRc.2.0.1.t00949-RA">
    <property type="protein sequence ID" value="nRc.2.0.1.t00949-RA"/>
    <property type="gene ID" value="nRc.2.0.1.g00949"/>
</dbReference>
<proteinExistence type="predicted"/>
<dbReference type="AlphaFoldDB" id="A0A915HHN9"/>
<sequence>MLPSKHAGIGAQQESAQLILTIFYAKNSIVNGYGPGGMNNGDNGDEDDDENRQRQRNYSNVDDDDENDRWASTTAAIDDLDNGNVEDPRYSPMTAFNSGDDRLRNRKLEIFGRRATRQDILKKLDHLRRKMIDYYKNRQPPRSVSSPISPFDSAIENKMSELYALIRRS</sequence>
<evidence type="ECO:0000313" key="3">
    <source>
        <dbReference type="WBParaSite" id="nRc.2.0.1.t00949-RA"/>
    </source>
</evidence>
<protein>
    <submittedName>
        <fullName evidence="3">Uncharacterized protein</fullName>
    </submittedName>
</protein>
<evidence type="ECO:0000256" key="1">
    <source>
        <dbReference type="SAM" id="MobiDB-lite"/>
    </source>
</evidence>
<dbReference type="Proteomes" id="UP000887565">
    <property type="component" value="Unplaced"/>
</dbReference>
<keyword evidence="2" id="KW-1185">Reference proteome</keyword>
<accession>A0A915HHN9</accession>
<evidence type="ECO:0000313" key="2">
    <source>
        <dbReference type="Proteomes" id="UP000887565"/>
    </source>
</evidence>